<evidence type="ECO:0000259" key="2">
    <source>
        <dbReference type="Pfam" id="PF00535"/>
    </source>
</evidence>
<dbReference type="Gene3D" id="3.90.550.10">
    <property type="entry name" value="Spore Coat Polysaccharide Biosynthesis Protein SpsA, Chain A"/>
    <property type="match status" value="1"/>
</dbReference>
<dbReference type="Pfam" id="PF00535">
    <property type="entry name" value="Glycos_transf_2"/>
    <property type="match status" value="1"/>
</dbReference>
<dbReference type="Proteomes" id="UP000521868">
    <property type="component" value="Unassembled WGS sequence"/>
</dbReference>
<feature type="region of interest" description="Disordered" evidence="1">
    <location>
        <begin position="1"/>
        <end position="26"/>
    </location>
</feature>
<feature type="domain" description="Glycosyltransferase 2-like" evidence="2">
    <location>
        <begin position="41"/>
        <end position="151"/>
    </location>
</feature>
<gene>
    <name evidence="3" type="ORF">RAMLITH_11365</name>
</gene>
<dbReference type="PANTHER" id="PTHR22916">
    <property type="entry name" value="GLYCOSYLTRANSFERASE"/>
    <property type="match status" value="1"/>
</dbReference>
<dbReference type="InterPro" id="IPR029044">
    <property type="entry name" value="Nucleotide-diphossugar_trans"/>
</dbReference>
<evidence type="ECO:0000313" key="4">
    <source>
        <dbReference type="Proteomes" id="UP000521868"/>
    </source>
</evidence>
<dbReference type="RefSeq" id="WP_168107527.1">
    <property type="nucleotide sequence ID" value="NZ_VTOX01000003.1"/>
</dbReference>
<reference evidence="3 4" key="1">
    <citation type="journal article" date="2020" name="Nature">
        <title>Bacterial chemolithoautotrophy via manganese oxidation.</title>
        <authorList>
            <person name="Yu H."/>
            <person name="Leadbetter J.R."/>
        </authorList>
    </citation>
    <scope>NUCLEOTIDE SEQUENCE [LARGE SCALE GENOMIC DNA]</scope>
    <source>
        <strain evidence="3 4">RBP-1</strain>
    </source>
</reference>
<proteinExistence type="predicted"/>
<evidence type="ECO:0000313" key="3">
    <source>
        <dbReference type="EMBL" id="NKE66421.1"/>
    </source>
</evidence>
<feature type="compositionally biased region" description="Polar residues" evidence="1">
    <location>
        <begin position="1"/>
        <end position="14"/>
    </location>
</feature>
<protein>
    <submittedName>
        <fullName evidence="3">Glycosyltransferase family 2 protein</fullName>
    </submittedName>
</protein>
<name>A0A7X6DFV9_9BURK</name>
<keyword evidence="3" id="KW-0808">Transferase</keyword>
<accession>A0A7X6DFV9</accession>
<dbReference type="SUPFAM" id="SSF53448">
    <property type="entry name" value="Nucleotide-diphospho-sugar transferases"/>
    <property type="match status" value="1"/>
</dbReference>
<keyword evidence="4" id="KW-1185">Reference proteome</keyword>
<comment type="caution">
    <text evidence="3">The sequence shown here is derived from an EMBL/GenBank/DDBJ whole genome shotgun (WGS) entry which is preliminary data.</text>
</comment>
<evidence type="ECO:0000256" key="1">
    <source>
        <dbReference type="SAM" id="MobiDB-lite"/>
    </source>
</evidence>
<dbReference type="EMBL" id="VTOX01000003">
    <property type="protein sequence ID" value="NKE66421.1"/>
    <property type="molecule type" value="Genomic_DNA"/>
</dbReference>
<dbReference type="CDD" id="cd04196">
    <property type="entry name" value="GT_2_like_d"/>
    <property type="match status" value="1"/>
</dbReference>
<dbReference type="GO" id="GO:0016758">
    <property type="term" value="F:hexosyltransferase activity"/>
    <property type="evidence" value="ECO:0007669"/>
    <property type="project" value="UniProtKB-ARBA"/>
</dbReference>
<organism evidence="3 4">
    <name type="scientific">Ramlibacter lithotrophicus</name>
    <dbReference type="NCBI Taxonomy" id="2606681"/>
    <lineage>
        <taxon>Bacteria</taxon>
        <taxon>Pseudomonadati</taxon>
        <taxon>Pseudomonadota</taxon>
        <taxon>Betaproteobacteria</taxon>
        <taxon>Burkholderiales</taxon>
        <taxon>Comamonadaceae</taxon>
        <taxon>Ramlibacter</taxon>
    </lineage>
</organism>
<dbReference type="PANTHER" id="PTHR22916:SF3">
    <property type="entry name" value="UDP-GLCNAC:BETAGAL BETA-1,3-N-ACETYLGLUCOSAMINYLTRANSFERASE-LIKE PROTEIN 1"/>
    <property type="match status" value="1"/>
</dbReference>
<dbReference type="AlphaFoldDB" id="A0A7X6DFV9"/>
<sequence>MERRFATTSGTTSPARHHATTPRSGLQFPSVPKVVTEPIYVLLATYNGSAFIAEQLDSLLAQSEPGWHLLVRDDASTDRTPEIVEAYAAKDARITVLPGSGANQGTVANFDCLLREARAQGATYVMLMDQDDVWFADKIARQAALMRAEEDRLGPAVPILVHSDLELIDRDGHSIHPSFMSFQHIRDEPSAPLRTLLVQNYVTGCTVLVNRPLLDAALPIPPAAMVHDWWLALVAAASGKISCDPTPTVRYRQHGGNQIGAKGWRRGVASVWQGLQLSRTGRGNFARSLAQASALRARLERAGVAAHAHRELLAAYCALFDRPRSRCERINGLRALGLRRQWAVRQWLLYLHACLMPAAYATPAAGQ</sequence>
<dbReference type="InterPro" id="IPR001173">
    <property type="entry name" value="Glyco_trans_2-like"/>
</dbReference>